<evidence type="ECO:0000313" key="7">
    <source>
        <dbReference type="EMBL" id="EFE70794.2"/>
    </source>
</evidence>
<dbReference type="SUPFAM" id="SSF48498">
    <property type="entry name" value="Tetracyclin repressor-like, C-terminal domain"/>
    <property type="match status" value="1"/>
</dbReference>
<dbReference type="SUPFAM" id="SSF46689">
    <property type="entry name" value="Homeodomain-like"/>
    <property type="match status" value="1"/>
</dbReference>
<dbReference type="InterPro" id="IPR023772">
    <property type="entry name" value="DNA-bd_HTH_TetR-type_CS"/>
</dbReference>
<proteinExistence type="predicted"/>
<dbReference type="InterPro" id="IPR009057">
    <property type="entry name" value="Homeodomain-like_sf"/>
</dbReference>
<sequence>MTTATAGLWRSGRRPPSRRRARGARVRPWGRRPRGPWWRPGEGPWRCPQSGWWHRAFRDSNRHMSVIAVVCVSGASQGGGAARDRVTVSAAGRGRSRAGGRRGGHGGAAVLPGGAERAAHRGPRAPFPRVPPVFSRVPAGDTLRYSEGTPAQKGCPLAEKTARVSRAEQKRRTRAALVYAARGLFVAQGYTATTADAVARAAHVSRATFYLHFRSKAEIVVELMRAVEPEVVASYEQLTLVEPTSSATERWLREHAALWRRHRMEFTAMEQALTNEEPVAEEWFALYGRLADAMATITGRLVARGLAAERARARVIALVMTIERAFYVSVVRDRPAFFEAIVPEIADALAHALRGDPAHSA</sequence>
<dbReference type="PRINTS" id="PR00455">
    <property type="entry name" value="HTHTETR"/>
</dbReference>
<evidence type="ECO:0000256" key="2">
    <source>
        <dbReference type="ARBA" id="ARBA00023125"/>
    </source>
</evidence>
<dbReference type="InterPro" id="IPR036271">
    <property type="entry name" value="Tet_transcr_reg_TetR-rel_C_sf"/>
</dbReference>
<feature type="region of interest" description="Disordered" evidence="5">
    <location>
        <begin position="1"/>
        <end position="35"/>
    </location>
</feature>
<dbReference type="AlphaFoldDB" id="D5ZV62"/>
<dbReference type="InterPro" id="IPR001647">
    <property type="entry name" value="HTH_TetR"/>
</dbReference>
<keyword evidence="1" id="KW-0805">Transcription regulation</keyword>
<evidence type="ECO:0000256" key="1">
    <source>
        <dbReference type="ARBA" id="ARBA00023015"/>
    </source>
</evidence>
<dbReference type="PROSITE" id="PS01081">
    <property type="entry name" value="HTH_TETR_1"/>
    <property type="match status" value="1"/>
</dbReference>
<reference evidence="8" key="1">
    <citation type="submission" date="2008-12" db="EMBL/GenBank/DDBJ databases">
        <title>Annotation of Streptomyces ghanaensis ATCC 14672.</title>
        <authorList>
            <consortium name="The Broad Institute Genome Sequencing Platform"/>
            <consortium name="Broad Institute Microbial Sequencing Center"/>
            <person name="Fischbach M."/>
            <person name="Ward D."/>
            <person name="Young S."/>
            <person name="Kodira C.D."/>
            <person name="Zeng Q."/>
            <person name="Koehrsen M."/>
            <person name="Godfrey P."/>
            <person name="Alvarado L."/>
            <person name="Berlin A.M."/>
            <person name="Borenstein D."/>
            <person name="Chen Z."/>
            <person name="Engels R."/>
            <person name="Freedman E."/>
            <person name="Gellesch M."/>
            <person name="Goldberg J."/>
            <person name="Griggs A."/>
            <person name="Gujja S."/>
            <person name="Heiman D.I."/>
            <person name="Hepburn T.A."/>
            <person name="Howarth C."/>
            <person name="Jen D."/>
            <person name="Larson L."/>
            <person name="Lewis B."/>
            <person name="Mehta T."/>
            <person name="Park D."/>
            <person name="Pearson M."/>
            <person name="Roberts A."/>
            <person name="Saif S."/>
            <person name="Shea T.D."/>
            <person name="Shenoy N."/>
            <person name="Sisk P."/>
            <person name="Stolte C."/>
            <person name="Sykes S.N."/>
            <person name="Walk T."/>
            <person name="White J."/>
            <person name="Yandava C."/>
            <person name="Straight P."/>
            <person name="Clardy J."/>
            <person name="Hung D."/>
            <person name="Kolter R."/>
            <person name="Mekalanos J."/>
            <person name="Walker S."/>
            <person name="Walsh C.T."/>
            <person name="Wieland B.L.C."/>
            <person name="Ilzarbe M."/>
            <person name="Galagan J."/>
            <person name="Nusbaum C."/>
            <person name="Birren B."/>
        </authorList>
    </citation>
    <scope>NUCLEOTIDE SEQUENCE [LARGE SCALE GENOMIC DNA]</scope>
    <source>
        <strain evidence="8">ATCC 14672 / DSM 40746 / JCM 4963 / KCTC 9882 / NRRL B-12104 / FH 1290</strain>
    </source>
</reference>
<dbReference type="EMBL" id="DS999641">
    <property type="protein sequence ID" value="EFE70794.2"/>
    <property type="molecule type" value="Genomic_DNA"/>
</dbReference>
<evidence type="ECO:0000256" key="5">
    <source>
        <dbReference type="SAM" id="MobiDB-lite"/>
    </source>
</evidence>
<dbReference type="PROSITE" id="PS50977">
    <property type="entry name" value="HTH_TETR_2"/>
    <property type="match status" value="1"/>
</dbReference>
<feature type="DNA-binding region" description="H-T-H motif" evidence="4">
    <location>
        <begin position="194"/>
        <end position="213"/>
    </location>
</feature>
<keyword evidence="2 4" id="KW-0238">DNA-binding</keyword>
<accession>D5ZV62</accession>
<dbReference type="GO" id="GO:0000976">
    <property type="term" value="F:transcription cis-regulatory region binding"/>
    <property type="evidence" value="ECO:0007669"/>
    <property type="project" value="TreeGrafter"/>
</dbReference>
<dbReference type="Pfam" id="PF00440">
    <property type="entry name" value="TetR_N"/>
    <property type="match status" value="1"/>
</dbReference>
<dbReference type="PANTHER" id="PTHR30055">
    <property type="entry name" value="HTH-TYPE TRANSCRIPTIONAL REGULATOR RUTR"/>
    <property type="match status" value="1"/>
</dbReference>
<feature type="compositionally biased region" description="Basic residues" evidence="5">
    <location>
        <begin position="11"/>
        <end position="34"/>
    </location>
</feature>
<keyword evidence="3" id="KW-0804">Transcription</keyword>
<dbReference type="Gene3D" id="1.10.357.10">
    <property type="entry name" value="Tetracycline Repressor, domain 2"/>
    <property type="match status" value="1"/>
</dbReference>
<evidence type="ECO:0000256" key="4">
    <source>
        <dbReference type="PROSITE-ProRule" id="PRU00335"/>
    </source>
</evidence>
<feature type="region of interest" description="Disordered" evidence="5">
    <location>
        <begin position="76"/>
        <end position="107"/>
    </location>
</feature>
<dbReference type="Proteomes" id="UP000003824">
    <property type="component" value="Unassembled WGS sequence"/>
</dbReference>
<dbReference type="GO" id="GO:0003700">
    <property type="term" value="F:DNA-binding transcription factor activity"/>
    <property type="evidence" value="ECO:0007669"/>
    <property type="project" value="TreeGrafter"/>
</dbReference>
<dbReference type="Gene3D" id="1.10.10.60">
    <property type="entry name" value="Homeodomain-like"/>
    <property type="match status" value="1"/>
</dbReference>
<organism evidence="7 8">
    <name type="scientific">Streptomyces viridosporus (strain ATCC 14672 / DSM 40746 / JCM 4963 / KCTC 9882 / NRRL B-12104 / FH 1290)</name>
    <name type="common">Streptomyces ghanaensis</name>
    <dbReference type="NCBI Taxonomy" id="566461"/>
    <lineage>
        <taxon>Bacteria</taxon>
        <taxon>Bacillati</taxon>
        <taxon>Actinomycetota</taxon>
        <taxon>Actinomycetes</taxon>
        <taxon>Kitasatosporales</taxon>
        <taxon>Streptomycetaceae</taxon>
        <taxon>Streptomyces</taxon>
    </lineage>
</organism>
<evidence type="ECO:0000313" key="8">
    <source>
        <dbReference type="Proteomes" id="UP000003824"/>
    </source>
</evidence>
<name>D5ZV62_STRV1</name>
<gene>
    <name evidence="7" type="ORF">SSFG_06037</name>
</gene>
<dbReference type="eggNOG" id="COG1309">
    <property type="taxonomic scope" value="Bacteria"/>
</dbReference>
<dbReference type="InterPro" id="IPR050109">
    <property type="entry name" value="HTH-type_TetR-like_transc_reg"/>
</dbReference>
<evidence type="ECO:0000259" key="6">
    <source>
        <dbReference type="PROSITE" id="PS50977"/>
    </source>
</evidence>
<evidence type="ECO:0000256" key="3">
    <source>
        <dbReference type="ARBA" id="ARBA00023163"/>
    </source>
</evidence>
<feature type="domain" description="HTH tetR-type" evidence="6">
    <location>
        <begin position="171"/>
        <end position="231"/>
    </location>
</feature>
<protein>
    <submittedName>
        <fullName evidence="7">Predicted protein</fullName>
    </submittedName>
</protein>
<feature type="compositionally biased region" description="Basic residues" evidence="5">
    <location>
        <begin position="94"/>
        <end position="104"/>
    </location>
</feature>
<dbReference type="PANTHER" id="PTHR30055:SF234">
    <property type="entry name" value="HTH-TYPE TRANSCRIPTIONAL REGULATOR BETI"/>
    <property type="match status" value="1"/>
</dbReference>